<evidence type="ECO:0000256" key="7">
    <source>
        <dbReference type="ARBA" id="ARBA00022842"/>
    </source>
</evidence>
<dbReference type="Pfam" id="PF00586">
    <property type="entry name" value="AIRS"/>
    <property type="match status" value="2"/>
</dbReference>
<dbReference type="RefSeq" id="WP_109706562.1">
    <property type="nucleotide sequence ID" value="NZ_QGDB01000003.1"/>
</dbReference>
<gene>
    <name evidence="8" type="primary">purL</name>
    <name evidence="12" type="ORF">DKP76_09950</name>
</gene>
<feature type="active site" evidence="8">
    <location>
        <position position="50"/>
    </location>
</feature>
<dbReference type="AlphaFoldDB" id="A0A316JBZ3"/>
<dbReference type="NCBIfam" id="NF002290">
    <property type="entry name" value="PRK01213.1"/>
    <property type="match status" value="1"/>
</dbReference>
<dbReference type="Pfam" id="PF18072">
    <property type="entry name" value="FGAR-AT_linker"/>
    <property type="match status" value="1"/>
</dbReference>
<dbReference type="GO" id="GO:0005737">
    <property type="term" value="C:cytoplasm"/>
    <property type="evidence" value="ECO:0007669"/>
    <property type="project" value="UniProtKB-SubCell"/>
</dbReference>
<proteinExistence type="inferred from homology"/>
<feature type="domain" description="PurM-like N-terminal" evidence="9">
    <location>
        <begin position="437"/>
        <end position="557"/>
    </location>
</feature>
<organism evidence="12 13">
    <name type="scientific">Falsochrobactrum shanghaiense</name>
    <dbReference type="NCBI Taxonomy" id="2201899"/>
    <lineage>
        <taxon>Bacteria</taxon>
        <taxon>Pseudomonadati</taxon>
        <taxon>Pseudomonadota</taxon>
        <taxon>Alphaproteobacteria</taxon>
        <taxon>Hyphomicrobiales</taxon>
        <taxon>Brucellaceae</taxon>
        <taxon>Falsochrobactrum</taxon>
    </lineage>
</organism>
<comment type="similarity">
    <text evidence="8">Belongs to the FGAMS family.</text>
</comment>
<comment type="catalytic activity">
    <reaction evidence="8">
        <text>N(2)-formyl-N(1)-(5-phospho-beta-D-ribosyl)glycinamide + L-glutamine + ATP + H2O = 2-formamido-N(1)-(5-O-phospho-beta-D-ribosyl)acetamidine + L-glutamate + ADP + phosphate + H(+)</text>
        <dbReference type="Rhea" id="RHEA:17129"/>
        <dbReference type="ChEBI" id="CHEBI:15377"/>
        <dbReference type="ChEBI" id="CHEBI:15378"/>
        <dbReference type="ChEBI" id="CHEBI:29985"/>
        <dbReference type="ChEBI" id="CHEBI:30616"/>
        <dbReference type="ChEBI" id="CHEBI:43474"/>
        <dbReference type="ChEBI" id="CHEBI:58359"/>
        <dbReference type="ChEBI" id="CHEBI:147286"/>
        <dbReference type="ChEBI" id="CHEBI:147287"/>
        <dbReference type="ChEBI" id="CHEBI:456216"/>
        <dbReference type="EC" id="6.3.5.3"/>
    </reaction>
</comment>
<comment type="subunit">
    <text evidence="8">Monomer. Part of the FGAM synthase complex composed of 1 PurL, 1 PurQ and 2 PurS subunits.</text>
</comment>
<sequence>MTISNQRDITPDLIEAHGLKPDEYQRILDLIGREPSFTELGIFSAMWNEHCSYKSSKKWLRTLPTTGARVIQGPGENAGVVDIGDGDCVVFKMESHNHPSYIEPYQGAATGVGGILRDVFTMGARPVAAMNALRFGEPDHPKTRHLVSGVVSGVGGYGNAFGVPTVGGEVNFDKRYNGNILVNAFAAGLAKHDGIFLSEAKGVGLPVVYLGAKTGRDGVGGATMASAEFDESIEEKRPTVQVGDPFTEKCLLEACLELMASGAVIAIQDMGAAGLTCSAVEMGAKGDLGIELTLDHVPVREENMTAYEMMLSESQERMLMVLEPTMEAQAQEIFRKWGLDFAIVGKTTDDLRFRVIHQGEEVANLPIKELGDEAPEYDRPWMEPGKHGPLPAGNVPEVEDYSAALLKLIGSPDLSSRRWVYEQYDTLIQGNSLQRPGGDAGVIRVEGHETKALAFSSDVTPRYCEADPLEGGKQAVAECWRNLTATGAEPLAATDNLNFGNPEKPEIMGQLVKAIEGIGEACRALDFPIVSGNVSLYNETNGEAILPTPTIAGVGLIPDWSQAASIGGMQDGDVLVLLGGDGTHLGQSIYLRDLFDRADGPAPAVDLAQEKRNGEFVRSAIRNGQVTACHDLSDGGLAIAVAEMAIKSGKGATLNIGDGLPHALLFGEDQARYVVSATPEMAKLIALNAEGAGIPFRLLGAVGGDRLTFGGICDVSVAELNEAYEGWFPAFMQGEQAVDN</sequence>
<feature type="binding site" evidence="8">
    <location>
        <begin position="313"/>
        <end position="315"/>
    </location>
    <ligand>
        <name>substrate</name>
    </ligand>
</feature>
<evidence type="ECO:0000256" key="6">
    <source>
        <dbReference type="ARBA" id="ARBA00022840"/>
    </source>
</evidence>
<dbReference type="CDD" id="cd02203">
    <property type="entry name" value="PurL_repeat1"/>
    <property type="match status" value="1"/>
</dbReference>
<comment type="caution">
    <text evidence="12">The sequence shown here is derived from an EMBL/GenBank/DDBJ whole genome shotgun (WGS) entry which is preliminary data.</text>
</comment>
<dbReference type="GO" id="GO:0006189">
    <property type="term" value="P:'de novo' IMP biosynthetic process"/>
    <property type="evidence" value="ECO:0007669"/>
    <property type="project" value="UniProtKB-UniRule"/>
</dbReference>
<dbReference type="GO" id="GO:0004642">
    <property type="term" value="F:phosphoribosylformylglycinamidine synthase activity"/>
    <property type="evidence" value="ECO:0007669"/>
    <property type="project" value="UniProtKB-UniRule"/>
</dbReference>
<dbReference type="Pfam" id="PF02769">
    <property type="entry name" value="AIRS_C"/>
    <property type="match status" value="2"/>
</dbReference>
<keyword evidence="1 8" id="KW-0963">Cytoplasm</keyword>
<comment type="caution">
    <text evidence="8">Lacks conserved residue(s) required for the propagation of feature annotation.</text>
</comment>
<dbReference type="InterPro" id="IPR036676">
    <property type="entry name" value="PurM-like_C_sf"/>
</dbReference>
<keyword evidence="3 8" id="KW-0479">Metal-binding</keyword>
<dbReference type="EMBL" id="QGDB01000003">
    <property type="protein sequence ID" value="PWL18259.1"/>
    <property type="molecule type" value="Genomic_DNA"/>
</dbReference>
<evidence type="ECO:0000256" key="3">
    <source>
        <dbReference type="ARBA" id="ARBA00022723"/>
    </source>
</evidence>
<feature type="binding site" evidence="8">
    <location>
        <position position="94"/>
    </location>
    <ligand>
        <name>Mg(2+)</name>
        <dbReference type="ChEBI" id="CHEBI:18420"/>
        <label>1</label>
    </ligand>
</feature>
<feature type="binding site" evidence="8">
    <location>
        <position position="53"/>
    </location>
    <ligand>
        <name>ATP</name>
        <dbReference type="ChEBI" id="CHEBI:30616"/>
    </ligand>
</feature>
<dbReference type="PANTHER" id="PTHR43555:SF1">
    <property type="entry name" value="PHOSPHORIBOSYLFORMYLGLYCINAMIDINE SYNTHASE SUBUNIT PURL"/>
    <property type="match status" value="1"/>
</dbReference>
<evidence type="ECO:0000313" key="13">
    <source>
        <dbReference type="Proteomes" id="UP000245865"/>
    </source>
</evidence>
<keyword evidence="13" id="KW-1185">Reference proteome</keyword>
<dbReference type="PIRSF" id="PIRSF001587">
    <property type="entry name" value="FGAM_synthase_II"/>
    <property type="match status" value="1"/>
</dbReference>
<evidence type="ECO:0000256" key="8">
    <source>
        <dbReference type="HAMAP-Rule" id="MF_00420"/>
    </source>
</evidence>
<dbReference type="SUPFAM" id="SSF56042">
    <property type="entry name" value="PurM C-terminal domain-like"/>
    <property type="match status" value="2"/>
</dbReference>
<evidence type="ECO:0000256" key="5">
    <source>
        <dbReference type="ARBA" id="ARBA00022755"/>
    </source>
</evidence>
<dbReference type="HAMAP" id="MF_00420">
    <property type="entry name" value="PurL_2"/>
    <property type="match status" value="1"/>
</dbReference>
<evidence type="ECO:0000256" key="1">
    <source>
        <dbReference type="ARBA" id="ARBA00022490"/>
    </source>
</evidence>
<feature type="binding site" evidence="8">
    <location>
        <position position="495"/>
    </location>
    <ligand>
        <name>ATP</name>
        <dbReference type="ChEBI" id="CHEBI:30616"/>
    </ligand>
</feature>
<dbReference type="PANTHER" id="PTHR43555">
    <property type="entry name" value="PHOSPHORIBOSYLFORMYLGLYCINAMIDINE SYNTHASE SUBUNIT PURL"/>
    <property type="match status" value="1"/>
</dbReference>
<dbReference type="UniPathway" id="UPA00074">
    <property type="reaction ID" value="UER00128"/>
</dbReference>
<dbReference type="InterPro" id="IPR010918">
    <property type="entry name" value="PurM-like_C_dom"/>
</dbReference>
<keyword evidence="5 8" id="KW-0658">Purine biosynthesis</keyword>
<dbReference type="GO" id="GO:0000287">
    <property type="term" value="F:magnesium ion binding"/>
    <property type="evidence" value="ECO:0007669"/>
    <property type="project" value="UniProtKB-UniRule"/>
</dbReference>
<keyword evidence="6 8" id="KW-0067">ATP-binding</keyword>
<dbReference type="GO" id="GO:0005524">
    <property type="term" value="F:ATP binding"/>
    <property type="evidence" value="ECO:0007669"/>
    <property type="project" value="UniProtKB-UniRule"/>
</dbReference>
<keyword evidence="4 8" id="KW-0547">Nucleotide-binding</keyword>
<feature type="binding site" evidence="8">
    <location>
        <begin position="95"/>
        <end position="98"/>
    </location>
    <ligand>
        <name>substrate</name>
    </ligand>
</feature>
<feature type="binding site" evidence="8">
    <location>
        <position position="269"/>
    </location>
    <ligand>
        <name>Mg(2+)</name>
        <dbReference type="ChEBI" id="CHEBI:18420"/>
        <label>2</label>
    </ligand>
</feature>
<feature type="domain" description="PurM-like C-terminal" evidence="10">
    <location>
        <begin position="570"/>
        <end position="705"/>
    </location>
</feature>
<feature type="binding site" evidence="8">
    <location>
        <position position="117"/>
    </location>
    <ligand>
        <name>substrate</name>
    </ligand>
</feature>
<evidence type="ECO:0000259" key="11">
    <source>
        <dbReference type="Pfam" id="PF18072"/>
    </source>
</evidence>
<evidence type="ECO:0000256" key="4">
    <source>
        <dbReference type="ARBA" id="ARBA00022741"/>
    </source>
</evidence>
<reference evidence="12 13" key="1">
    <citation type="submission" date="2018-05" db="EMBL/GenBank/DDBJ databases">
        <title>Comparative genomic sequence analysis between strain HN4 and CCM 8460T (Falsochrobactrum ovis) will provide more evidence to prove that HN4 is a new species of Falsochrobactrum.</title>
        <authorList>
            <person name="Lyu W."/>
            <person name="Sun L."/>
            <person name="Yao L."/>
        </authorList>
    </citation>
    <scope>NUCLEOTIDE SEQUENCE [LARGE SCALE GENOMIC DNA]</scope>
    <source>
        <strain evidence="12 13">HN4</strain>
    </source>
</reference>
<feature type="binding site" evidence="8">
    <location>
        <position position="535"/>
    </location>
    <ligand>
        <name>substrate</name>
    </ligand>
</feature>
<dbReference type="FunFam" id="3.30.1330.10:FF:000004">
    <property type="entry name" value="Phosphoribosylformylglycinamidine synthase subunit PurL"/>
    <property type="match status" value="1"/>
</dbReference>
<comment type="subcellular location">
    <subcellularLocation>
        <location evidence="8">Cytoplasm</location>
    </subcellularLocation>
</comment>
<feature type="active site" description="Proton acceptor" evidence="8">
    <location>
        <position position="96"/>
    </location>
</feature>
<evidence type="ECO:0000259" key="10">
    <source>
        <dbReference type="Pfam" id="PF02769"/>
    </source>
</evidence>
<evidence type="ECO:0000313" key="12">
    <source>
        <dbReference type="EMBL" id="PWL18259.1"/>
    </source>
</evidence>
<feature type="binding site" evidence="8">
    <location>
        <position position="241"/>
    </location>
    <ligand>
        <name>substrate</name>
    </ligand>
</feature>
<dbReference type="OrthoDB" id="9804441at2"/>
<dbReference type="EC" id="6.3.5.3" evidence="8"/>
<dbReference type="InterPro" id="IPR036921">
    <property type="entry name" value="PurM-like_N_sf"/>
</dbReference>
<dbReference type="InterPro" id="IPR016188">
    <property type="entry name" value="PurM-like_N"/>
</dbReference>
<comment type="pathway">
    <text evidence="8">Purine metabolism; IMP biosynthesis via de novo pathway; 5-amino-1-(5-phospho-D-ribosyl)imidazole from N(2)-formyl-N(1)-(5-phospho-D-ribosyl)glycinamide: step 1/2.</text>
</comment>
<dbReference type="InterPro" id="IPR041609">
    <property type="entry name" value="PurL_linker"/>
</dbReference>
<feature type="domain" description="PurM-like C-terminal" evidence="10">
    <location>
        <begin position="203"/>
        <end position="357"/>
    </location>
</feature>
<dbReference type="NCBIfam" id="TIGR01736">
    <property type="entry name" value="FGAM_synth_II"/>
    <property type="match status" value="1"/>
</dbReference>
<dbReference type="InterPro" id="IPR010074">
    <property type="entry name" value="PRibForGlyAmidine_synth_PurL"/>
</dbReference>
<feature type="binding site" evidence="8">
    <location>
        <position position="118"/>
    </location>
    <ligand>
        <name>Mg(2+)</name>
        <dbReference type="ChEBI" id="CHEBI:18420"/>
        <label>2</label>
    </ligand>
</feature>
<feature type="binding site" evidence="8">
    <location>
        <position position="533"/>
    </location>
    <ligand>
        <name>Mg(2+)</name>
        <dbReference type="ChEBI" id="CHEBI:18420"/>
        <label>1</label>
    </ligand>
</feature>
<feature type="binding site" evidence="8">
    <location>
        <position position="92"/>
    </location>
    <ligand>
        <name>ATP</name>
        <dbReference type="ChEBI" id="CHEBI:30616"/>
    </ligand>
</feature>
<comment type="function">
    <text evidence="8">Part of the phosphoribosylformylglycinamidine synthase complex involved in the purines biosynthetic pathway. Catalyzes the ATP-dependent conversion of formylglycinamide ribonucleotide (FGAR) and glutamine to yield formylglycinamidine ribonucleotide (FGAM) and glutamate. The FGAM synthase complex is composed of three subunits. PurQ produces an ammonia molecule by converting glutamine to glutamate. PurL transfers the ammonia molecule to FGAR to form FGAM in an ATP-dependent manner. PurS interacts with PurQ and PurL and is thought to assist in the transfer of the ammonia molecule from PurQ to PurL.</text>
</comment>
<keyword evidence="7 8" id="KW-0460">Magnesium</keyword>
<accession>A0A316JBZ3</accession>
<dbReference type="Gene3D" id="3.90.650.10">
    <property type="entry name" value="PurM-like C-terminal domain"/>
    <property type="match status" value="2"/>
</dbReference>
<name>A0A316JBZ3_9HYPH</name>
<feature type="binding site" evidence="8">
    <location>
        <position position="532"/>
    </location>
    <ligand>
        <name>ATP</name>
        <dbReference type="ChEBI" id="CHEBI:30616"/>
    </ligand>
</feature>
<dbReference type="Proteomes" id="UP000245865">
    <property type="component" value="Unassembled WGS sequence"/>
</dbReference>
<dbReference type="CDD" id="cd02204">
    <property type="entry name" value="PurL_repeat2"/>
    <property type="match status" value="1"/>
</dbReference>
<dbReference type="Gene3D" id="3.30.1330.10">
    <property type="entry name" value="PurM-like, N-terminal domain"/>
    <property type="match status" value="2"/>
</dbReference>
<feature type="domain" description="Phosphoribosylformylglycinamidine synthase linker" evidence="11">
    <location>
        <begin position="17"/>
        <end position="54"/>
    </location>
</feature>
<evidence type="ECO:0000256" key="2">
    <source>
        <dbReference type="ARBA" id="ARBA00022598"/>
    </source>
</evidence>
<feature type="domain" description="PurM-like N-terminal" evidence="9">
    <location>
        <begin position="75"/>
        <end position="189"/>
    </location>
</feature>
<keyword evidence="2 8" id="KW-0436">Ligase</keyword>
<evidence type="ECO:0000259" key="9">
    <source>
        <dbReference type="Pfam" id="PF00586"/>
    </source>
</evidence>
<dbReference type="SUPFAM" id="SSF55326">
    <property type="entry name" value="PurM N-terminal domain-like"/>
    <property type="match status" value="2"/>
</dbReference>
<protein>
    <recommendedName>
        <fullName evidence="8">Phosphoribosylformylglycinamidine synthase subunit PurL</fullName>
        <shortName evidence="8">FGAM synthase</shortName>
        <ecNumber evidence="8">6.3.5.3</ecNumber>
    </recommendedName>
    <alternativeName>
        <fullName evidence="8">Formylglycinamide ribonucleotide amidotransferase subunit II</fullName>
        <shortName evidence="8">FGAR amidotransferase II</shortName>
        <shortName evidence="8">FGAR-AT II</shortName>
    </alternativeName>
    <alternativeName>
        <fullName evidence="8">Glutamine amidotransferase PurL</fullName>
    </alternativeName>
    <alternativeName>
        <fullName evidence="8">Phosphoribosylformylglycinamidine synthase subunit II</fullName>
    </alternativeName>
</protein>